<keyword evidence="2" id="KW-1185">Reference proteome</keyword>
<evidence type="ECO:0008006" key="3">
    <source>
        <dbReference type="Google" id="ProtNLM"/>
    </source>
</evidence>
<dbReference type="EMBL" id="JAOYFB010000002">
    <property type="protein sequence ID" value="KAK4006234.1"/>
    <property type="molecule type" value="Genomic_DNA"/>
</dbReference>
<sequence>MVFTVASEKQFLTMNDILFRGFHGGEKVLLSQLMLIHRGLNRGSFMTDPSSQNFVITFQRKMEREGVLNSFSEVDLLLPSSKSSYQPNGSVIHVTHSDINKGTYIFKEETSCGKNSLRSYNRLRAID</sequence>
<evidence type="ECO:0000313" key="2">
    <source>
        <dbReference type="Proteomes" id="UP001234178"/>
    </source>
</evidence>
<dbReference type="Proteomes" id="UP001234178">
    <property type="component" value="Unassembled WGS sequence"/>
</dbReference>
<comment type="caution">
    <text evidence="1">The sequence shown here is derived from an EMBL/GenBank/DDBJ whole genome shotgun (WGS) entry which is preliminary data.</text>
</comment>
<proteinExistence type="predicted"/>
<reference evidence="1 2" key="1">
    <citation type="journal article" date="2023" name="Nucleic Acids Res.">
        <title>The hologenome of Daphnia magna reveals possible DNA methylation and microbiome-mediated evolution of the host genome.</title>
        <authorList>
            <person name="Chaturvedi A."/>
            <person name="Li X."/>
            <person name="Dhandapani V."/>
            <person name="Marshall H."/>
            <person name="Kissane S."/>
            <person name="Cuenca-Cambronero M."/>
            <person name="Asole G."/>
            <person name="Calvet F."/>
            <person name="Ruiz-Romero M."/>
            <person name="Marangio P."/>
            <person name="Guigo R."/>
            <person name="Rago D."/>
            <person name="Mirbahai L."/>
            <person name="Eastwood N."/>
            <person name="Colbourne J.K."/>
            <person name="Zhou J."/>
            <person name="Mallon E."/>
            <person name="Orsini L."/>
        </authorList>
    </citation>
    <scope>NUCLEOTIDE SEQUENCE [LARGE SCALE GENOMIC DNA]</scope>
    <source>
        <strain evidence="1">LRV0_1</strain>
    </source>
</reference>
<gene>
    <name evidence="1" type="ORF">OUZ56_011390</name>
</gene>
<organism evidence="1 2">
    <name type="scientific">Daphnia magna</name>
    <dbReference type="NCBI Taxonomy" id="35525"/>
    <lineage>
        <taxon>Eukaryota</taxon>
        <taxon>Metazoa</taxon>
        <taxon>Ecdysozoa</taxon>
        <taxon>Arthropoda</taxon>
        <taxon>Crustacea</taxon>
        <taxon>Branchiopoda</taxon>
        <taxon>Diplostraca</taxon>
        <taxon>Cladocera</taxon>
        <taxon>Anomopoda</taxon>
        <taxon>Daphniidae</taxon>
        <taxon>Daphnia</taxon>
    </lineage>
</organism>
<name>A0ABQ9Z088_9CRUS</name>
<protein>
    <recommendedName>
        <fullName evidence="3">GMP synthase</fullName>
    </recommendedName>
</protein>
<accession>A0ABQ9Z088</accession>
<evidence type="ECO:0000313" key="1">
    <source>
        <dbReference type="EMBL" id="KAK4006234.1"/>
    </source>
</evidence>